<proteinExistence type="inferred from homology"/>
<evidence type="ECO:0000256" key="3">
    <source>
        <dbReference type="ARBA" id="ARBA00022801"/>
    </source>
</evidence>
<gene>
    <name evidence="10" type="ORF">FQN60_008832</name>
</gene>
<dbReference type="Pfam" id="PF08246">
    <property type="entry name" value="Inhibitor_I29"/>
    <property type="match status" value="1"/>
</dbReference>
<keyword evidence="4" id="KW-0788">Thiol protease</keyword>
<feature type="domain" description="Cathepsin propeptide inhibitor" evidence="9">
    <location>
        <begin position="26"/>
        <end position="86"/>
    </location>
</feature>
<comment type="caution">
    <text evidence="10">The sequence shown here is derived from an EMBL/GenBank/DDBJ whole genome shotgun (WGS) entry which is preliminary data.</text>
</comment>
<dbReference type="Gene3D" id="3.90.70.10">
    <property type="entry name" value="Cysteine proteinases"/>
    <property type="match status" value="1"/>
</dbReference>
<dbReference type="InterPro" id="IPR039417">
    <property type="entry name" value="Peptidase_C1A_papain-like"/>
</dbReference>
<name>A0A5J5CJR5_9PERO</name>
<keyword evidence="7" id="KW-0732">Signal</keyword>
<evidence type="ECO:0000313" key="10">
    <source>
        <dbReference type="EMBL" id="KAA8582092.1"/>
    </source>
</evidence>
<keyword evidence="3" id="KW-0378">Hydrolase</keyword>
<feature type="signal peptide" evidence="7">
    <location>
        <begin position="1"/>
        <end position="16"/>
    </location>
</feature>
<evidence type="ECO:0000313" key="11">
    <source>
        <dbReference type="Proteomes" id="UP000327493"/>
    </source>
</evidence>
<feature type="domain" description="Peptidase C1A papain C-terminal" evidence="8">
    <location>
        <begin position="118"/>
        <end position="315"/>
    </location>
</feature>
<evidence type="ECO:0000256" key="4">
    <source>
        <dbReference type="ARBA" id="ARBA00022807"/>
    </source>
</evidence>
<dbReference type="PROSITE" id="PS51257">
    <property type="entry name" value="PROKAR_LIPOPROTEIN"/>
    <property type="match status" value="1"/>
</dbReference>
<dbReference type="InterPro" id="IPR000169">
    <property type="entry name" value="Pept_cys_AS"/>
</dbReference>
<evidence type="ECO:0000256" key="1">
    <source>
        <dbReference type="ARBA" id="ARBA00008455"/>
    </source>
</evidence>
<dbReference type="SMART" id="SM00645">
    <property type="entry name" value="Pept_C1"/>
    <property type="match status" value="1"/>
</dbReference>
<evidence type="ECO:0008006" key="12">
    <source>
        <dbReference type="Google" id="ProtNLM"/>
    </source>
</evidence>
<evidence type="ECO:0000259" key="9">
    <source>
        <dbReference type="SMART" id="SM00848"/>
    </source>
</evidence>
<dbReference type="GO" id="GO:0006508">
    <property type="term" value="P:proteolysis"/>
    <property type="evidence" value="ECO:0007669"/>
    <property type="project" value="UniProtKB-KW"/>
</dbReference>
<dbReference type="InterPro" id="IPR013128">
    <property type="entry name" value="Peptidase_C1A"/>
</dbReference>
<feature type="chain" id="PRO_5023885660" description="Cathepsin L.1" evidence="7">
    <location>
        <begin position="17"/>
        <end position="374"/>
    </location>
</feature>
<accession>A0A5J5CJR5</accession>
<comment type="similarity">
    <text evidence="1">Belongs to the peptidase C1 family.</text>
</comment>
<dbReference type="CDD" id="cd02248">
    <property type="entry name" value="Peptidase_C1A"/>
    <property type="match status" value="1"/>
</dbReference>
<evidence type="ECO:0000259" key="8">
    <source>
        <dbReference type="SMART" id="SM00645"/>
    </source>
</evidence>
<evidence type="ECO:0000256" key="5">
    <source>
        <dbReference type="ARBA" id="ARBA00023145"/>
    </source>
</evidence>
<sequence length="374" mass="41549">MKLLLVAAAALAVASCASISLEDLEFHAWKLKFGRSYNSPAEEAQRREIWLSNRRLVLVHNILADQGFKSYRLGMTYFADMANEEYKRLISQGCLGSFNASLPRHGSSFLRSSEVTDLPNTVDWREKGYVTDVKDQKQCGSCWAFSTTGSLEGQTFKKTGKLVSLSEQQLVDCSGDYGNMGCMGGLMDYAFEYIKANGGIDTEDSYPYEAEDGQCRYKPDTIGATCTGYVDVEQGNEGDLKQAVATVGPVSVAIDASHVSFQLYQSGVYDESECSSSELDHGVLAVGYGSDNGHDYWLVKNSSSKLGSRMGRQGIHHDDQEQKQPVWHCYCRQLPPGLSRSRSFLMEEKSGIIYFNFIKKKSYGTICSFVVPWM</sequence>
<reference evidence="10 11" key="1">
    <citation type="submission" date="2019-08" db="EMBL/GenBank/DDBJ databases">
        <title>A chromosome-level genome assembly, high-density linkage maps, and genome scans reveal the genomic architecture of hybrid incompatibilities underlying speciation via character displacement in darters (Percidae: Etheostominae).</title>
        <authorList>
            <person name="Moran R.L."/>
            <person name="Catchen J.M."/>
            <person name="Fuller R.C."/>
        </authorList>
    </citation>
    <scope>NUCLEOTIDE SEQUENCE [LARGE SCALE GENOMIC DNA]</scope>
    <source>
        <strain evidence="10">EspeVRDwgs_2016</strain>
        <tissue evidence="10">Muscle</tissue>
    </source>
</reference>
<dbReference type="GO" id="GO:0008234">
    <property type="term" value="F:cysteine-type peptidase activity"/>
    <property type="evidence" value="ECO:0007669"/>
    <property type="project" value="UniProtKB-KW"/>
</dbReference>
<dbReference type="PROSITE" id="PS00639">
    <property type="entry name" value="THIOL_PROTEASE_HIS"/>
    <property type="match status" value="1"/>
</dbReference>
<organism evidence="10 11">
    <name type="scientific">Etheostoma spectabile</name>
    <name type="common">orangethroat darter</name>
    <dbReference type="NCBI Taxonomy" id="54343"/>
    <lineage>
        <taxon>Eukaryota</taxon>
        <taxon>Metazoa</taxon>
        <taxon>Chordata</taxon>
        <taxon>Craniata</taxon>
        <taxon>Vertebrata</taxon>
        <taxon>Euteleostomi</taxon>
        <taxon>Actinopterygii</taxon>
        <taxon>Neopterygii</taxon>
        <taxon>Teleostei</taxon>
        <taxon>Neoteleostei</taxon>
        <taxon>Acanthomorphata</taxon>
        <taxon>Eupercaria</taxon>
        <taxon>Perciformes</taxon>
        <taxon>Percoidei</taxon>
        <taxon>Percidae</taxon>
        <taxon>Etheostomatinae</taxon>
        <taxon>Etheostoma</taxon>
    </lineage>
</organism>
<keyword evidence="2" id="KW-0645">Protease</keyword>
<dbReference type="PRINTS" id="PR00705">
    <property type="entry name" value="PAPAIN"/>
</dbReference>
<dbReference type="EMBL" id="VOFY01000020">
    <property type="protein sequence ID" value="KAA8582092.1"/>
    <property type="molecule type" value="Genomic_DNA"/>
</dbReference>
<dbReference type="InterPro" id="IPR000668">
    <property type="entry name" value="Peptidase_C1A_C"/>
</dbReference>
<keyword evidence="11" id="KW-1185">Reference proteome</keyword>
<dbReference type="FunFam" id="3.90.70.10:FF:000006">
    <property type="entry name" value="Cathepsin S"/>
    <property type="match status" value="1"/>
</dbReference>
<dbReference type="AlphaFoldDB" id="A0A5J5CJR5"/>
<dbReference type="Proteomes" id="UP000327493">
    <property type="component" value="Chromosome 20"/>
</dbReference>
<evidence type="ECO:0000256" key="6">
    <source>
        <dbReference type="ARBA" id="ARBA00023157"/>
    </source>
</evidence>
<evidence type="ECO:0000256" key="7">
    <source>
        <dbReference type="SAM" id="SignalP"/>
    </source>
</evidence>
<protein>
    <recommendedName>
        <fullName evidence="12">Cathepsin L.1</fullName>
    </recommendedName>
</protein>
<dbReference type="PROSITE" id="PS00139">
    <property type="entry name" value="THIOL_PROTEASE_CYS"/>
    <property type="match status" value="1"/>
</dbReference>
<dbReference type="Pfam" id="PF00112">
    <property type="entry name" value="Peptidase_C1"/>
    <property type="match status" value="1"/>
</dbReference>
<keyword evidence="6" id="KW-1015">Disulfide bond</keyword>
<dbReference type="InterPro" id="IPR025660">
    <property type="entry name" value="Pept_his_AS"/>
</dbReference>
<dbReference type="PANTHER" id="PTHR12411">
    <property type="entry name" value="CYSTEINE PROTEASE FAMILY C1-RELATED"/>
    <property type="match status" value="1"/>
</dbReference>
<dbReference type="SUPFAM" id="SSF54001">
    <property type="entry name" value="Cysteine proteinases"/>
    <property type="match status" value="1"/>
</dbReference>
<keyword evidence="5" id="KW-0865">Zymogen</keyword>
<dbReference type="InterPro" id="IPR038765">
    <property type="entry name" value="Papain-like_cys_pep_sf"/>
</dbReference>
<dbReference type="InterPro" id="IPR013201">
    <property type="entry name" value="Prot_inhib_I29"/>
</dbReference>
<evidence type="ECO:0000256" key="2">
    <source>
        <dbReference type="ARBA" id="ARBA00022670"/>
    </source>
</evidence>
<dbReference type="SMART" id="SM00848">
    <property type="entry name" value="Inhibitor_I29"/>
    <property type="match status" value="1"/>
</dbReference>